<dbReference type="EMBL" id="JACGWK010000014">
    <property type="protein sequence ID" value="KAL0317389.1"/>
    <property type="molecule type" value="Genomic_DNA"/>
</dbReference>
<name>A0AAW2LDZ3_9LAMI</name>
<dbReference type="PANTHER" id="PTHR48475">
    <property type="entry name" value="RIBONUCLEASE H"/>
    <property type="match status" value="1"/>
</dbReference>
<dbReference type="PANTHER" id="PTHR48475:SF1">
    <property type="entry name" value="RNASE H TYPE-1 DOMAIN-CONTAINING PROTEIN"/>
    <property type="match status" value="1"/>
</dbReference>
<comment type="caution">
    <text evidence="1">The sequence shown here is derived from an EMBL/GenBank/DDBJ whole genome shotgun (WGS) entry which is preliminary data.</text>
</comment>
<accession>A0AAW2LDZ3</accession>
<gene>
    <name evidence="1" type="ORF">Sangu_2153200</name>
</gene>
<dbReference type="AlphaFoldDB" id="A0AAW2LDZ3"/>
<protein>
    <submittedName>
        <fullName evidence="1">Uncharacterized protein</fullName>
    </submittedName>
</protein>
<evidence type="ECO:0000313" key="1">
    <source>
        <dbReference type="EMBL" id="KAL0317389.1"/>
    </source>
</evidence>
<sequence length="175" mass="20360">MLKQTLSKLASTLEDCKTRYITVQYLPQPQAQLNIQAILLSDNGWWTPIIRCLDEGHFPGNRWEATRIKTQTIRFLTQGGMLYKKSFTHPLLRYLSQEEGLHVLKETHGRCCGSDIKTWTLANKALRAGQRKFLLVAIDYFTKWVEPEHLARITEGVVMKFIWKKSYVALYCPEK</sequence>
<reference evidence="1" key="2">
    <citation type="journal article" date="2024" name="Plant">
        <title>Genomic evolution and insights into agronomic trait innovations of Sesamum species.</title>
        <authorList>
            <person name="Miao H."/>
            <person name="Wang L."/>
            <person name="Qu L."/>
            <person name="Liu H."/>
            <person name="Sun Y."/>
            <person name="Le M."/>
            <person name="Wang Q."/>
            <person name="Wei S."/>
            <person name="Zheng Y."/>
            <person name="Lin W."/>
            <person name="Duan Y."/>
            <person name="Cao H."/>
            <person name="Xiong S."/>
            <person name="Wang X."/>
            <person name="Wei L."/>
            <person name="Li C."/>
            <person name="Ma Q."/>
            <person name="Ju M."/>
            <person name="Zhao R."/>
            <person name="Li G."/>
            <person name="Mu C."/>
            <person name="Tian Q."/>
            <person name="Mei H."/>
            <person name="Zhang T."/>
            <person name="Gao T."/>
            <person name="Zhang H."/>
        </authorList>
    </citation>
    <scope>NUCLEOTIDE SEQUENCE</scope>
    <source>
        <strain evidence="1">G01</strain>
    </source>
</reference>
<proteinExistence type="predicted"/>
<reference evidence="1" key="1">
    <citation type="submission" date="2020-06" db="EMBL/GenBank/DDBJ databases">
        <authorList>
            <person name="Li T."/>
            <person name="Hu X."/>
            <person name="Zhang T."/>
            <person name="Song X."/>
            <person name="Zhang H."/>
            <person name="Dai N."/>
            <person name="Sheng W."/>
            <person name="Hou X."/>
            <person name="Wei L."/>
        </authorList>
    </citation>
    <scope>NUCLEOTIDE SEQUENCE</scope>
    <source>
        <strain evidence="1">G01</strain>
        <tissue evidence="1">Leaf</tissue>
    </source>
</reference>
<organism evidence="1">
    <name type="scientific">Sesamum angustifolium</name>
    <dbReference type="NCBI Taxonomy" id="2727405"/>
    <lineage>
        <taxon>Eukaryota</taxon>
        <taxon>Viridiplantae</taxon>
        <taxon>Streptophyta</taxon>
        <taxon>Embryophyta</taxon>
        <taxon>Tracheophyta</taxon>
        <taxon>Spermatophyta</taxon>
        <taxon>Magnoliopsida</taxon>
        <taxon>eudicotyledons</taxon>
        <taxon>Gunneridae</taxon>
        <taxon>Pentapetalae</taxon>
        <taxon>asterids</taxon>
        <taxon>lamiids</taxon>
        <taxon>Lamiales</taxon>
        <taxon>Pedaliaceae</taxon>
        <taxon>Sesamum</taxon>
    </lineage>
</organism>